<dbReference type="SUPFAM" id="SSF52833">
    <property type="entry name" value="Thioredoxin-like"/>
    <property type="match status" value="1"/>
</dbReference>
<dbReference type="Proteomes" id="UP000028878">
    <property type="component" value="Unassembled WGS sequence"/>
</dbReference>
<keyword evidence="2" id="KW-0472">Membrane</keyword>
<dbReference type="RefSeq" id="WP_009517377.1">
    <property type="nucleotide sequence ID" value="NZ_CCAE010000001.1"/>
</dbReference>
<evidence type="ECO:0000256" key="2">
    <source>
        <dbReference type="SAM" id="Phobius"/>
    </source>
</evidence>
<proteinExistence type="predicted"/>
<sequence length="225" mass="25086">MAQTPDEPLTLTVHSLPTPDRGNAERVAATRSGRWKMFAILLVCAAPVIASYFTYYVIRPEGRRNYGELVTSQPTLPAIDATDAQGRVVPLASLQGQWLLVSVADSACDAACEKHLYLQRQLRETLGREKDRLDWVWLRTGATELREPLRAATAAATVLHVDAAALAQWLKPAAGHRLEDHLYVVDPQGHWMMRFPADIDAARAKRDLDRLLRASSSWDKAGREH</sequence>
<keyword evidence="4" id="KW-1185">Reference proteome</keyword>
<evidence type="ECO:0008006" key="5">
    <source>
        <dbReference type="Google" id="ProtNLM"/>
    </source>
</evidence>
<dbReference type="EMBL" id="CCAE010000001">
    <property type="protein sequence ID" value="CDN85853.1"/>
    <property type="molecule type" value="Genomic_DNA"/>
</dbReference>
<reference evidence="4" key="1">
    <citation type="submission" date="2014-11" db="EMBL/GenBank/DDBJ databases">
        <title>Draft genome sequence of Hydrogenophaga intermedia S1.</title>
        <authorList>
            <person name="Gan H.M."/>
            <person name="Chew T.H."/>
            <person name="Stolz A."/>
        </authorList>
    </citation>
    <scope>NUCLEOTIDE SEQUENCE [LARGE SCALE GENOMIC DNA]</scope>
    <source>
        <strain evidence="4">S1</strain>
    </source>
</reference>
<evidence type="ECO:0000313" key="3">
    <source>
        <dbReference type="EMBL" id="CDN85853.1"/>
    </source>
</evidence>
<dbReference type="Gene3D" id="3.40.30.10">
    <property type="entry name" value="Glutaredoxin"/>
    <property type="match status" value="1"/>
</dbReference>
<keyword evidence="2" id="KW-1133">Transmembrane helix</keyword>
<feature type="region of interest" description="Disordered" evidence="1">
    <location>
        <begin position="1"/>
        <end position="24"/>
    </location>
</feature>
<accession>A0A1L1PCX2</accession>
<keyword evidence="2" id="KW-0812">Transmembrane</keyword>
<evidence type="ECO:0000256" key="1">
    <source>
        <dbReference type="SAM" id="MobiDB-lite"/>
    </source>
</evidence>
<evidence type="ECO:0000313" key="4">
    <source>
        <dbReference type="Proteomes" id="UP000028878"/>
    </source>
</evidence>
<feature type="transmembrane region" description="Helical" evidence="2">
    <location>
        <begin position="37"/>
        <end position="58"/>
    </location>
</feature>
<gene>
    <name evidence="3" type="ORF">BN948_00249</name>
</gene>
<protein>
    <recommendedName>
        <fullName evidence="5">Transmembrane protein</fullName>
    </recommendedName>
</protein>
<name>A0A1L1PCX2_HYDIT</name>
<dbReference type="InterPro" id="IPR036249">
    <property type="entry name" value="Thioredoxin-like_sf"/>
</dbReference>
<organism evidence="3 4">
    <name type="scientific">Hydrogenophaga intermedia</name>
    <dbReference type="NCBI Taxonomy" id="65786"/>
    <lineage>
        <taxon>Bacteria</taxon>
        <taxon>Pseudomonadati</taxon>
        <taxon>Pseudomonadota</taxon>
        <taxon>Betaproteobacteria</taxon>
        <taxon>Burkholderiales</taxon>
        <taxon>Comamonadaceae</taxon>
        <taxon>Hydrogenophaga</taxon>
    </lineage>
</organism>
<dbReference type="AlphaFoldDB" id="A0A1L1PCX2"/>